<dbReference type="Gene3D" id="3.40.50.720">
    <property type="entry name" value="NAD(P)-binding Rossmann-like Domain"/>
    <property type="match status" value="1"/>
</dbReference>
<dbReference type="EMBL" id="BJXB01000013">
    <property type="protein sequence ID" value="GEM47448.1"/>
    <property type="molecule type" value="Genomic_DNA"/>
</dbReference>
<comment type="caution">
    <text evidence="3">The sequence shown here is derived from an EMBL/GenBank/DDBJ whole genome shotgun (WGS) entry which is preliminary data.</text>
</comment>
<dbReference type="Proteomes" id="UP000321306">
    <property type="component" value="Unassembled WGS sequence"/>
</dbReference>
<dbReference type="OrthoDB" id="9775296at2"/>
<dbReference type="PROSITE" id="PS00061">
    <property type="entry name" value="ADH_SHORT"/>
    <property type="match status" value="1"/>
</dbReference>
<organism evidence="3 4">
    <name type="scientific">Deinococcus cellulosilyticus (strain DSM 18568 / NBRC 106333 / KACC 11606 / 5516J-15)</name>
    <dbReference type="NCBI Taxonomy" id="1223518"/>
    <lineage>
        <taxon>Bacteria</taxon>
        <taxon>Thermotogati</taxon>
        <taxon>Deinococcota</taxon>
        <taxon>Deinococci</taxon>
        <taxon>Deinococcales</taxon>
        <taxon>Deinococcaceae</taxon>
        <taxon>Deinococcus</taxon>
    </lineage>
</organism>
<dbReference type="GO" id="GO:0016020">
    <property type="term" value="C:membrane"/>
    <property type="evidence" value="ECO:0007669"/>
    <property type="project" value="TreeGrafter"/>
</dbReference>
<evidence type="ECO:0000256" key="1">
    <source>
        <dbReference type="ARBA" id="ARBA00006484"/>
    </source>
</evidence>
<reference evidence="3 4" key="1">
    <citation type="submission" date="2019-07" db="EMBL/GenBank/DDBJ databases">
        <title>Whole genome shotgun sequence of Deinococcus cellulosilyticus NBRC 106333.</title>
        <authorList>
            <person name="Hosoyama A."/>
            <person name="Uohara A."/>
            <person name="Ohji S."/>
            <person name="Ichikawa N."/>
        </authorList>
    </citation>
    <scope>NUCLEOTIDE SEQUENCE [LARGE SCALE GENOMIC DNA]</scope>
    <source>
        <strain evidence="3 4">NBRC 106333</strain>
    </source>
</reference>
<gene>
    <name evidence="3" type="ORF">DC3_30830</name>
</gene>
<accession>A0A511N4Q3</accession>
<dbReference type="AlphaFoldDB" id="A0A511N4Q3"/>
<comment type="similarity">
    <text evidence="1">Belongs to the short-chain dehydrogenases/reductases (SDR) family.</text>
</comment>
<evidence type="ECO:0000313" key="4">
    <source>
        <dbReference type="Proteomes" id="UP000321306"/>
    </source>
</evidence>
<keyword evidence="2" id="KW-0560">Oxidoreductase</keyword>
<dbReference type="InterPro" id="IPR020904">
    <property type="entry name" value="Sc_DH/Rdtase_CS"/>
</dbReference>
<dbReference type="PRINTS" id="PR00081">
    <property type="entry name" value="GDHRDH"/>
</dbReference>
<proteinExistence type="inferred from homology"/>
<dbReference type="InterPro" id="IPR002347">
    <property type="entry name" value="SDR_fam"/>
</dbReference>
<keyword evidence="4" id="KW-1185">Reference proteome</keyword>
<sequence length="250" mass="27858">MELTGKKIVVTGAASGIGRALLTLLCEQDVQVVAVDLTAVQPTDFPAPHKILPLVIDLAGKGTTEHILQQAVERMGRVDVFFANAGFAYYETLENPDQDHLERIFQVNVYAAIDAALGMQALNRQKPYRVVITSSAMAYIPLPKYALYSATKAALHAFADSYRWQLSDPRSLVLVYPIATQTGFFGKASARTPLPYPSQTPEEVARAILKGIERNETSIFPSEVFWLGLKLKAVLPFLHRFIQWREQVRR</sequence>
<dbReference type="SUPFAM" id="SSF51735">
    <property type="entry name" value="NAD(P)-binding Rossmann-fold domains"/>
    <property type="match status" value="1"/>
</dbReference>
<dbReference type="RefSeq" id="WP_146885699.1">
    <property type="nucleotide sequence ID" value="NZ_BJXB01000013.1"/>
</dbReference>
<name>A0A511N4Q3_DEIC1</name>
<dbReference type="PANTHER" id="PTHR44196">
    <property type="entry name" value="DEHYDROGENASE/REDUCTASE SDR FAMILY MEMBER 7B"/>
    <property type="match status" value="1"/>
</dbReference>
<dbReference type="Pfam" id="PF00106">
    <property type="entry name" value="adh_short"/>
    <property type="match status" value="1"/>
</dbReference>
<dbReference type="PANTHER" id="PTHR44196:SF1">
    <property type="entry name" value="DEHYDROGENASE_REDUCTASE SDR FAMILY MEMBER 7B"/>
    <property type="match status" value="1"/>
</dbReference>
<dbReference type="InterPro" id="IPR036291">
    <property type="entry name" value="NAD(P)-bd_dom_sf"/>
</dbReference>
<protein>
    <submittedName>
        <fullName evidence="3">Oxidoreductase</fullName>
    </submittedName>
</protein>
<evidence type="ECO:0000256" key="2">
    <source>
        <dbReference type="ARBA" id="ARBA00023002"/>
    </source>
</evidence>
<dbReference type="CDD" id="cd05233">
    <property type="entry name" value="SDR_c"/>
    <property type="match status" value="1"/>
</dbReference>
<dbReference type="GO" id="GO:0016491">
    <property type="term" value="F:oxidoreductase activity"/>
    <property type="evidence" value="ECO:0007669"/>
    <property type="project" value="UniProtKB-KW"/>
</dbReference>
<evidence type="ECO:0000313" key="3">
    <source>
        <dbReference type="EMBL" id="GEM47448.1"/>
    </source>
</evidence>